<comment type="similarity">
    <text evidence="3">Belongs to the IAP family.</text>
</comment>
<dbReference type="GO" id="GO:0005737">
    <property type="term" value="C:cytoplasm"/>
    <property type="evidence" value="ECO:0007669"/>
    <property type="project" value="UniProtKB-SubCell"/>
</dbReference>
<keyword evidence="5" id="KW-0963">Cytoplasm</keyword>
<keyword evidence="11 18" id="KW-0863">Zinc-finger</keyword>
<proteinExistence type="inferred from homology"/>
<protein>
    <recommendedName>
        <fullName evidence="14">E3 ubiquitin-protein ligase XIAP</fullName>
        <ecNumber evidence="4">2.3.2.27</ecNumber>
    </recommendedName>
    <alternativeName>
        <fullName evidence="15">Baculoviral IAP repeat-containing protein 4</fullName>
    </alternativeName>
    <alternativeName>
        <fullName evidence="17">RING-type E3 ubiquitin transferase XIAP</fullName>
    </alternativeName>
    <alternativeName>
        <fullName evidence="16">X-linked inhibitor of apoptosis protein</fullName>
    </alternativeName>
</protein>
<evidence type="ECO:0000313" key="21">
    <source>
        <dbReference type="Proteomes" id="UP000261540"/>
    </source>
</evidence>
<evidence type="ECO:0000256" key="8">
    <source>
        <dbReference type="ARBA" id="ARBA00022703"/>
    </source>
</evidence>
<evidence type="ECO:0000256" key="17">
    <source>
        <dbReference type="ARBA" id="ARBA00044244"/>
    </source>
</evidence>
<organism evidence="20 21">
    <name type="scientific">Paramormyrops kingsleyae</name>
    <dbReference type="NCBI Taxonomy" id="1676925"/>
    <lineage>
        <taxon>Eukaryota</taxon>
        <taxon>Metazoa</taxon>
        <taxon>Chordata</taxon>
        <taxon>Craniata</taxon>
        <taxon>Vertebrata</taxon>
        <taxon>Euteleostomi</taxon>
        <taxon>Actinopterygii</taxon>
        <taxon>Neopterygii</taxon>
        <taxon>Teleostei</taxon>
        <taxon>Osteoglossocephala</taxon>
        <taxon>Osteoglossomorpha</taxon>
        <taxon>Osteoglossiformes</taxon>
        <taxon>Mormyridae</taxon>
        <taxon>Paramormyrops</taxon>
    </lineage>
</organism>
<sequence>MHIKPSSLDQRDLPKILRIHQNPTTTATTAFLVKSRPPFVLVFRHFRLNNLYVISKEKVRPCCSGYILGRHFYGIHSSPKMADRGYDSDLEADNSTDWSELVTRLQSFNHFPSIPQVPVERLARAGFYFTGKADRVRCFSCQQMVEGWHSGDTPVARHQQASPDCKFLSCVHGLRPASGACPTSLINGSYDEESEDMLYRLRRGEVVDESQYPMVRDMCSEDARLRSFVGWPSSTPVTARALAQAGFYYRGERDRVQCFCCGGMLADWDDGDDAWTEHEKYYSNCFFILGHDVGNVPSQHPPERARQQQRLSNETFEGRLQSFQGVQHPLDPILLARAGFYSSGPLDRVICFKCGGGLKNWLPDEDPWEEHAKHYPGCSFLLSEKGQEFVNSVQLGDTRRSSQNTSPENGFSKLETGQNVMQFKIAKQAVEMGLDPTKVESTILEKIRSTGEGYTKVELLVEDVLKGSAEGSVEEPQANSDEDPLEKLRKLQREKQCKVCMDNDISVVFIPCGHLVTCSNCSKSLSKCPICCAVITQKIKTYIS</sequence>
<keyword evidence="12" id="KW-0833">Ubl conjugation pathway</keyword>
<dbReference type="GO" id="GO:0043027">
    <property type="term" value="F:cysteine-type endopeptidase inhibitor activity involved in apoptotic process"/>
    <property type="evidence" value="ECO:0007669"/>
    <property type="project" value="TreeGrafter"/>
</dbReference>
<dbReference type="KEGG" id="pki:111853545"/>
<keyword evidence="10" id="KW-0677">Repeat</keyword>
<dbReference type="FunFam" id="3.30.40.10:FF:000184">
    <property type="entry name" value="Baculoviral IAP repeat containing 2"/>
    <property type="match status" value="1"/>
</dbReference>
<reference evidence="20" key="1">
    <citation type="submission" date="2025-08" db="UniProtKB">
        <authorList>
            <consortium name="Ensembl"/>
        </authorList>
    </citation>
    <scope>IDENTIFICATION</scope>
</reference>
<dbReference type="Gene3D" id="3.30.40.10">
    <property type="entry name" value="Zinc/RING finger domain, C3HC4 (zinc finger)"/>
    <property type="match status" value="1"/>
</dbReference>
<dbReference type="AlphaFoldDB" id="A0A3B3QHY5"/>
<keyword evidence="8" id="KW-0053">Apoptosis</keyword>
<dbReference type="PANTHER" id="PTHR10044:SF115">
    <property type="entry name" value="E3 UBIQUITIN-PROTEIN LIGASE XIAP"/>
    <property type="match status" value="1"/>
</dbReference>
<dbReference type="SMART" id="SM00184">
    <property type="entry name" value="RING"/>
    <property type="match status" value="1"/>
</dbReference>
<dbReference type="Proteomes" id="UP000261540">
    <property type="component" value="Unplaced"/>
</dbReference>
<evidence type="ECO:0000256" key="15">
    <source>
        <dbReference type="ARBA" id="ARBA00044214"/>
    </source>
</evidence>
<evidence type="ECO:0000256" key="9">
    <source>
        <dbReference type="ARBA" id="ARBA00022723"/>
    </source>
</evidence>
<comment type="catalytic activity">
    <reaction evidence="1">
        <text>S-ubiquitinyl-[E2 ubiquitin-conjugating enzyme]-L-cysteine + [acceptor protein]-L-lysine = [E2 ubiquitin-conjugating enzyme]-L-cysteine + N(6)-ubiquitinyl-[acceptor protein]-L-lysine.</text>
        <dbReference type="EC" id="2.3.2.27"/>
    </reaction>
</comment>
<evidence type="ECO:0000256" key="2">
    <source>
        <dbReference type="ARBA" id="ARBA00004496"/>
    </source>
</evidence>
<dbReference type="InterPro" id="IPR013083">
    <property type="entry name" value="Znf_RING/FYVE/PHD"/>
</dbReference>
<dbReference type="Ensembl" id="ENSPKIT00000029184.1">
    <property type="protein sequence ID" value="ENSPKIP00000005190.1"/>
    <property type="gene ID" value="ENSPKIG00000021969.1"/>
</dbReference>
<dbReference type="InterPro" id="IPR001370">
    <property type="entry name" value="BIR_rpt"/>
</dbReference>
<keyword evidence="21" id="KW-1185">Reference proteome</keyword>
<dbReference type="GO" id="GO:0005634">
    <property type="term" value="C:nucleus"/>
    <property type="evidence" value="ECO:0007669"/>
    <property type="project" value="TreeGrafter"/>
</dbReference>
<comment type="subcellular location">
    <subcellularLocation>
        <location evidence="2">Cytoplasm</location>
    </subcellularLocation>
</comment>
<evidence type="ECO:0000256" key="13">
    <source>
        <dbReference type="ARBA" id="ARBA00022833"/>
    </source>
</evidence>
<evidence type="ECO:0000256" key="14">
    <source>
        <dbReference type="ARBA" id="ARBA00044089"/>
    </source>
</evidence>
<dbReference type="RefSeq" id="XP_023686311.1">
    <property type="nucleotide sequence ID" value="XM_023830543.2"/>
</dbReference>
<dbReference type="STRING" id="1676925.ENSPKIP00000005190"/>
<dbReference type="InterPro" id="IPR001841">
    <property type="entry name" value="Znf_RING"/>
</dbReference>
<feature type="domain" description="RING-type" evidence="19">
    <location>
        <begin position="497"/>
        <end position="531"/>
    </location>
</feature>
<dbReference type="PANTHER" id="PTHR10044">
    <property type="entry name" value="INHIBITOR OF APOPTOSIS"/>
    <property type="match status" value="1"/>
</dbReference>
<evidence type="ECO:0000256" key="1">
    <source>
        <dbReference type="ARBA" id="ARBA00000900"/>
    </source>
</evidence>
<evidence type="ECO:0000256" key="16">
    <source>
        <dbReference type="ARBA" id="ARBA00044224"/>
    </source>
</evidence>
<dbReference type="GO" id="GO:0090263">
    <property type="term" value="P:positive regulation of canonical Wnt signaling pathway"/>
    <property type="evidence" value="ECO:0007669"/>
    <property type="project" value="TreeGrafter"/>
</dbReference>
<accession>A0A3B3QHY5</accession>
<dbReference type="GO" id="GO:0031398">
    <property type="term" value="P:positive regulation of protein ubiquitination"/>
    <property type="evidence" value="ECO:0007669"/>
    <property type="project" value="TreeGrafter"/>
</dbReference>
<name>A0A3B3QHY5_9TELE</name>
<evidence type="ECO:0000256" key="18">
    <source>
        <dbReference type="PROSITE-ProRule" id="PRU00175"/>
    </source>
</evidence>
<dbReference type="CDD" id="cd00022">
    <property type="entry name" value="BIR"/>
    <property type="match status" value="3"/>
</dbReference>
<evidence type="ECO:0000256" key="5">
    <source>
        <dbReference type="ARBA" id="ARBA00022490"/>
    </source>
</evidence>
<dbReference type="OrthoDB" id="5855668at2759"/>
<dbReference type="SUPFAM" id="SSF57924">
    <property type="entry name" value="Inhibitor of apoptosis (IAP) repeat"/>
    <property type="match status" value="3"/>
</dbReference>
<dbReference type="EC" id="2.3.2.27" evidence="4"/>
<evidence type="ECO:0000256" key="10">
    <source>
        <dbReference type="ARBA" id="ARBA00022737"/>
    </source>
</evidence>
<dbReference type="Gene3D" id="1.10.1170.10">
    <property type="entry name" value="Inhibitor Of Apoptosis Protein (2mihbC-IAP-1), Chain A"/>
    <property type="match status" value="3"/>
</dbReference>
<dbReference type="GeneID" id="111853545"/>
<dbReference type="SMART" id="SM00238">
    <property type="entry name" value="BIR"/>
    <property type="match status" value="3"/>
</dbReference>
<dbReference type="Pfam" id="PF13920">
    <property type="entry name" value="zf-C3HC4_3"/>
    <property type="match status" value="1"/>
</dbReference>
<keyword evidence="6" id="KW-0808">Transferase</keyword>
<dbReference type="PROSITE" id="PS50143">
    <property type="entry name" value="BIR_REPEAT_2"/>
    <property type="match status" value="3"/>
</dbReference>
<evidence type="ECO:0000256" key="6">
    <source>
        <dbReference type="ARBA" id="ARBA00022679"/>
    </source>
</evidence>
<keyword evidence="7" id="KW-0879">Wnt signaling pathway</keyword>
<dbReference type="CTD" id="5716"/>
<dbReference type="GO" id="GO:0061630">
    <property type="term" value="F:ubiquitin protein ligase activity"/>
    <property type="evidence" value="ECO:0007669"/>
    <property type="project" value="UniProtKB-EC"/>
</dbReference>
<dbReference type="InterPro" id="IPR050784">
    <property type="entry name" value="IAP"/>
</dbReference>
<evidence type="ECO:0000313" key="20">
    <source>
        <dbReference type="Ensembl" id="ENSPKIP00000005190.1"/>
    </source>
</evidence>
<keyword evidence="9" id="KW-0479">Metal-binding</keyword>
<dbReference type="Pfam" id="PF00653">
    <property type="entry name" value="BIR"/>
    <property type="match status" value="3"/>
</dbReference>
<dbReference type="FunFam" id="1.10.1170.10:FF:000002">
    <property type="entry name" value="Baculoviral IAP repeat containing 7"/>
    <property type="match status" value="1"/>
</dbReference>
<dbReference type="GO" id="GO:0043066">
    <property type="term" value="P:negative regulation of apoptotic process"/>
    <property type="evidence" value="ECO:0007669"/>
    <property type="project" value="TreeGrafter"/>
</dbReference>
<evidence type="ECO:0000256" key="12">
    <source>
        <dbReference type="ARBA" id="ARBA00022786"/>
    </source>
</evidence>
<keyword evidence="13" id="KW-0862">Zinc</keyword>
<dbReference type="Gene3D" id="1.10.8.10">
    <property type="entry name" value="DNA helicase RuvA subunit, C-terminal domain"/>
    <property type="match status" value="1"/>
</dbReference>
<dbReference type="PROSITE" id="PS01282">
    <property type="entry name" value="BIR_REPEAT_1"/>
    <property type="match status" value="1"/>
</dbReference>
<evidence type="ECO:0000256" key="3">
    <source>
        <dbReference type="ARBA" id="ARBA00006672"/>
    </source>
</evidence>
<dbReference type="PROSITE" id="PS50089">
    <property type="entry name" value="ZF_RING_2"/>
    <property type="match status" value="1"/>
</dbReference>
<dbReference type="GO" id="GO:0008270">
    <property type="term" value="F:zinc ion binding"/>
    <property type="evidence" value="ECO:0007669"/>
    <property type="project" value="UniProtKB-KW"/>
</dbReference>
<evidence type="ECO:0000256" key="4">
    <source>
        <dbReference type="ARBA" id="ARBA00012483"/>
    </source>
</evidence>
<reference evidence="20" key="2">
    <citation type="submission" date="2025-09" db="UniProtKB">
        <authorList>
            <consortium name="Ensembl"/>
        </authorList>
    </citation>
    <scope>IDENTIFICATION</scope>
</reference>
<dbReference type="GO" id="GO:0051726">
    <property type="term" value="P:regulation of cell cycle"/>
    <property type="evidence" value="ECO:0007669"/>
    <property type="project" value="TreeGrafter"/>
</dbReference>
<evidence type="ECO:0000256" key="11">
    <source>
        <dbReference type="ARBA" id="ARBA00022771"/>
    </source>
</evidence>
<dbReference type="GeneTree" id="ENSGT00940000166874"/>
<evidence type="ECO:0000259" key="19">
    <source>
        <dbReference type="PROSITE" id="PS50089"/>
    </source>
</evidence>
<dbReference type="GO" id="GO:0016055">
    <property type="term" value="P:Wnt signaling pathway"/>
    <property type="evidence" value="ECO:0007669"/>
    <property type="project" value="UniProtKB-KW"/>
</dbReference>
<evidence type="ECO:0000256" key="7">
    <source>
        <dbReference type="ARBA" id="ARBA00022687"/>
    </source>
</evidence>
<dbReference type="CDD" id="cd16714">
    <property type="entry name" value="RING-HC_BIRC4_8"/>
    <property type="match status" value="1"/>
</dbReference>
<dbReference type="GO" id="GO:0006915">
    <property type="term" value="P:apoptotic process"/>
    <property type="evidence" value="ECO:0007669"/>
    <property type="project" value="UniProtKB-KW"/>
</dbReference>